<dbReference type="InterPro" id="IPR025951">
    <property type="entry name" value="GXWXG_dom"/>
</dbReference>
<dbReference type="AlphaFoldDB" id="A0A2G5HEK3"/>
<evidence type="ECO:0008006" key="7">
    <source>
        <dbReference type="Google" id="ProtNLM"/>
    </source>
</evidence>
<evidence type="ECO:0000313" key="5">
    <source>
        <dbReference type="Proteomes" id="UP000230605"/>
    </source>
</evidence>
<dbReference type="Proteomes" id="UP001302367">
    <property type="component" value="Chromosome 9"/>
</dbReference>
<evidence type="ECO:0000259" key="1">
    <source>
        <dbReference type="Pfam" id="PF14231"/>
    </source>
</evidence>
<dbReference type="Pfam" id="PF14232">
    <property type="entry name" value="DUF4334"/>
    <property type="match status" value="1"/>
</dbReference>
<evidence type="ECO:0000313" key="4">
    <source>
        <dbReference type="EMBL" id="WPB08172.1"/>
    </source>
</evidence>
<proteinExistence type="predicted"/>
<protein>
    <recommendedName>
        <fullName evidence="7">GXWXG domain-containing protein</fullName>
    </recommendedName>
</protein>
<dbReference type="Pfam" id="PF14231">
    <property type="entry name" value="GXWXG"/>
    <property type="match status" value="1"/>
</dbReference>
<dbReference type="EMBL" id="CP134192">
    <property type="protein sequence ID" value="WPB08172.1"/>
    <property type="molecule type" value="Genomic_DNA"/>
</dbReference>
<dbReference type="Proteomes" id="UP000230605">
    <property type="component" value="Chromosome 9"/>
</dbReference>
<name>A0A2G5HEK3_CERBT</name>
<feature type="domain" description="DUF4334" evidence="2">
    <location>
        <begin position="109"/>
        <end position="164"/>
    </location>
</feature>
<keyword evidence="6" id="KW-1185">Reference proteome</keyword>
<dbReference type="EMBL" id="LKMD01000107">
    <property type="protein sequence ID" value="PIA90984.1"/>
    <property type="molecule type" value="Genomic_DNA"/>
</dbReference>
<evidence type="ECO:0000313" key="6">
    <source>
        <dbReference type="Proteomes" id="UP001302367"/>
    </source>
</evidence>
<dbReference type="Gene3D" id="2.40.128.580">
    <property type="entry name" value="GXWXG domain"/>
    <property type="match status" value="1"/>
</dbReference>
<sequence>MAAFKAAIKKGSATPEEAYAIFDALETVPIDFMLGTWKGSEFYTGHLMDGKLESSSWYGKRFNGVDQVDPLMFNANDGGIFACDPVAAFMNAEARIPDIQEKVETHQPAARLRTVVTRGEPTAAMIYNQLPIIDFFRKVDDNTVLGLMDNPTIPGHNFFFVLRRAESG</sequence>
<reference evidence="3 5" key="1">
    <citation type="submission" date="2015-10" db="EMBL/GenBank/DDBJ databases">
        <title>The cercosporin biosynthetic gene cluster was horizontally transferred to several fungal lineages and shown to be expanded in Cercospora beticola based on microsynteny with recipient genomes.</title>
        <authorList>
            <person name="De Jonge R."/>
            <person name="Ebert M.K."/>
            <person name="Suttle J.C."/>
            <person name="Jurick Ii W.M."/>
            <person name="Secor G.A."/>
            <person name="Thomma B.P."/>
            <person name="Van De Peer Y."/>
            <person name="Bolton M.D."/>
        </authorList>
    </citation>
    <scope>NUCLEOTIDE SEQUENCE [LARGE SCALE GENOMIC DNA]</scope>
    <source>
        <strain evidence="3 5">09-40</strain>
    </source>
</reference>
<dbReference type="OrthoDB" id="2213372at2759"/>
<organism evidence="3 5">
    <name type="scientific">Cercospora beticola</name>
    <name type="common">Sugarbeet leaf spot fungus</name>
    <dbReference type="NCBI Taxonomy" id="122368"/>
    <lineage>
        <taxon>Eukaryota</taxon>
        <taxon>Fungi</taxon>
        <taxon>Dikarya</taxon>
        <taxon>Ascomycota</taxon>
        <taxon>Pezizomycotina</taxon>
        <taxon>Dothideomycetes</taxon>
        <taxon>Dothideomycetidae</taxon>
        <taxon>Mycosphaerellales</taxon>
        <taxon>Mycosphaerellaceae</taxon>
        <taxon>Cercospora</taxon>
    </lineage>
</organism>
<dbReference type="InterPro" id="IPR025568">
    <property type="entry name" value="DUF4334"/>
</dbReference>
<reference evidence="4 6" key="2">
    <citation type="submission" date="2023-09" db="EMBL/GenBank/DDBJ databases">
        <title>Complete-Gapless Cercospora beticola genome.</title>
        <authorList>
            <person name="Wyatt N.A."/>
            <person name="Spanner R.E."/>
            <person name="Bolton M.D."/>
        </authorList>
    </citation>
    <scope>NUCLEOTIDE SEQUENCE [LARGE SCALE GENOMIC DNA]</scope>
    <source>
        <strain evidence="4">Cb09-40</strain>
    </source>
</reference>
<evidence type="ECO:0000259" key="2">
    <source>
        <dbReference type="Pfam" id="PF14232"/>
    </source>
</evidence>
<gene>
    <name evidence="3" type="ORF">CB0940_11332</name>
    <name evidence="4" type="ORF">RHO25_012836</name>
</gene>
<evidence type="ECO:0000313" key="3">
    <source>
        <dbReference type="EMBL" id="PIA90984.1"/>
    </source>
</evidence>
<feature type="domain" description="GXWXG" evidence="1">
    <location>
        <begin position="20"/>
        <end position="78"/>
    </location>
</feature>
<accession>A0A2G5HEK3</accession>